<keyword evidence="2" id="KW-1185">Reference proteome</keyword>
<name>A0A238YZ23_9FLAO</name>
<dbReference type="Pfam" id="PF08889">
    <property type="entry name" value="WbqC"/>
    <property type="match status" value="1"/>
</dbReference>
<evidence type="ECO:0000313" key="2">
    <source>
        <dbReference type="Proteomes" id="UP000198412"/>
    </source>
</evidence>
<dbReference type="InterPro" id="IPR014985">
    <property type="entry name" value="WbqC"/>
</dbReference>
<dbReference type="AlphaFoldDB" id="A0A238YZ23"/>
<dbReference type="RefSeq" id="WP_089379184.1">
    <property type="nucleotide sequence ID" value="NZ_FZNX01000005.1"/>
</dbReference>
<dbReference type="EMBL" id="FZNX01000005">
    <property type="protein sequence ID" value="SNR75924.1"/>
    <property type="molecule type" value="Genomic_DNA"/>
</dbReference>
<dbReference type="OrthoDB" id="3611744at2"/>
<accession>A0A238YZ23</accession>
<sequence>MKVAIMQPYFMPYIGYFQLINAVDEFILFDTPQFIRHGWIERNNILKINGDSIYIKVPLVKHERSTAILDIKINNSINWEEKILAQITHYKKKAPYYNEVTTLLNYSFEFKTESIVKLNYYALKTICDYLNITTPIKIWSEMKVEIESANAPDEWALNICKALKADTYYNPEGGLSFFDRSKYKNENIEIKFLRSTEIEYNQFSNNFVPFLSIIDLLMFCSKNEVISMMDKFKIID</sequence>
<proteinExistence type="predicted"/>
<evidence type="ECO:0000313" key="1">
    <source>
        <dbReference type="EMBL" id="SNR75924.1"/>
    </source>
</evidence>
<organism evidence="1 2">
    <name type="scientific">Lutibacter flavus</name>
    <dbReference type="NCBI Taxonomy" id="691689"/>
    <lineage>
        <taxon>Bacteria</taxon>
        <taxon>Pseudomonadati</taxon>
        <taxon>Bacteroidota</taxon>
        <taxon>Flavobacteriia</taxon>
        <taxon>Flavobacteriales</taxon>
        <taxon>Flavobacteriaceae</taxon>
        <taxon>Lutibacter</taxon>
    </lineage>
</organism>
<gene>
    <name evidence="1" type="ORF">SAMN04488111_2919</name>
</gene>
<dbReference type="Proteomes" id="UP000198412">
    <property type="component" value="Unassembled WGS sequence"/>
</dbReference>
<protein>
    <submittedName>
        <fullName evidence="1">WbqC-like protein family protein</fullName>
    </submittedName>
</protein>
<reference evidence="2" key="1">
    <citation type="submission" date="2017-06" db="EMBL/GenBank/DDBJ databases">
        <authorList>
            <person name="Varghese N."/>
            <person name="Submissions S."/>
        </authorList>
    </citation>
    <scope>NUCLEOTIDE SEQUENCE [LARGE SCALE GENOMIC DNA]</scope>
    <source>
        <strain evidence="2">DSM 27993</strain>
    </source>
</reference>